<protein>
    <recommendedName>
        <fullName evidence="5">2-polyprenylphenol hydroxylase</fullName>
    </recommendedName>
</protein>
<proteinExistence type="predicted"/>
<dbReference type="RefSeq" id="WP_011278409.1">
    <property type="nucleotide sequence ID" value="NZ_BHWZ01000003.1"/>
</dbReference>
<gene>
    <name evidence="1" type="ORF">ATY89_10135</name>
    <name evidence="2" type="ORF">ATZ20_01690</name>
</gene>
<dbReference type="EMBL" id="CP013694">
    <property type="protein sequence ID" value="ALU30261.1"/>
    <property type="molecule type" value="Genomic_DNA"/>
</dbReference>
<accession>A0A0U3GJC7</accession>
<name>A0A0U3GJC7_9CREN</name>
<evidence type="ECO:0000313" key="4">
    <source>
        <dbReference type="Proteomes" id="UP000065473"/>
    </source>
</evidence>
<sequence length="207" mass="23728">MNLTYSRVIKVEPDYKYNSYRVIIQSAIDPLPGQFISVIFPSEREIPLTVADYENNLLTVYIDSTTLQKRFMEKKKVLLKGPLGKPLKYKGKKLLGIIKDKKNYLDILYPLKVGKRLGMEVKVYCLENCQDLEFETTDKIEGDMIISSAPKEDLHKLPSDSFVYLRWVKMNCTLGVCGECEYKGVIACVEGPFVQVSRIVDKRESVL</sequence>
<dbReference type="OMA" id="YVRWVKM"/>
<dbReference type="AlphaFoldDB" id="A0A0U3GJC7"/>
<organism evidence="1 4">
    <name type="scientific">Sulfolobus acidocaldarius</name>
    <dbReference type="NCBI Taxonomy" id="2285"/>
    <lineage>
        <taxon>Archaea</taxon>
        <taxon>Thermoproteota</taxon>
        <taxon>Thermoprotei</taxon>
        <taxon>Sulfolobales</taxon>
        <taxon>Sulfolobaceae</taxon>
        <taxon>Sulfolobus</taxon>
    </lineage>
</organism>
<dbReference type="STRING" id="1435377.SUSAZ_07540"/>
<dbReference type="Proteomes" id="UP000065473">
    <property type="component" value="Chromosome"/>
</dbReference>
<reference evidence="3 4" key="1">
    <citation type="submission" date="2015-12" db="EMBL/GenBank/DDBJ databases">
        <title>A stable core within a dynamic pangenome in Sulfolobus acidocaldarius.</title>
        <authorList>
            <person name="Anderson R."/>
            <person name="Kouris A."/>
            <person name="Seward C."/>
            <person name="Campbell K."/>
            <person name="Whitaker R."/>
        </authorList>
    </citation>
    <scope>NUCLEOTIDE SEQUENCE [LARGE SCALE GENOMIC DNA]</scope>
    <source>
        <strain evidence="1 4">GG12-C01-09</strain>
        <strain evidence="2 3">NG05B_CO5_07</strain>
    </source>
</reference>
<evidence type="ECO:0000313" key="3">
    <source>
        <dbReference type="Proteomes" id="UP000060043"/>
    </source>
</evidence>
<dbReference type="Proteomes" id="UP000060043">
    <property type="component" value="Chromosome"/>
</dbReference>
<dbReference type="GeneID" id="14552087"/>
<dbReference type="PaxDb" id="1435377-SUSAZ_07540"/>
<evidence type="ECO:0000313" key="1">
    <source>
        <dbReference type="EMBL" id="ALU30261.1"/>
    </source>
</evidence>
<dbReference type="OrthoDB" id="35401at2157"/>
<dbReference type="EMBL" id="CP013695">
    <property type="protein sequence ID" value="ALU30977.1"/>
    <property type="molecule type" value="Genomic_DNA"/>
</dbReference>
<evidence type="ECO:0000313" key="2">
    <source>
        <dbReference type="EMBL" id="ALU30977.1"/>
    </source>
</evidence>
<evidence type="ECO:0008006" key="5">
    <source>
        <dbReference type="Google" id="ProtNLM"/>
    </source>
</evidence>